<evidence type="ECO:0000313" key="3">
    <source>
        <dbReference type="Proteomes" id="UP001054945"/>
    </source>
</evidence>
<gene>
    <name evidence="2" type="ORF">CEXT_490841</name>
</gene>
<dbReference type="EMBL" id="BPLR01017952">
    <property type="protein sequence ID" value="GIY95701.1"/>
    <property type="molecule type" value="Genomic_DNA"/>
</dbReference>
<evidence type="ECO:0000313" key="2">
    <source>
        <dbReference type="EMBL" id="GIY95701.1"/>
    </source>
</evidence>
<protein>
    <recommendedName>
        <fullName evidence="4">Secreted protein</fullName>
    </recommendedName>
</protein>
<reference evidence="2 3" key="1">
    <citation type="submission" date="2021-06" db="EMBL/GenBank/DDBJ databases">
        <title>Caerostris extrusa draft genome.</title>
        <authorList>
            <person name="Kono N."/>
            <person name="Arakawa K."/>
        </authorList>
    </citation>
    <scope>NUCLEOTIDE SEQUENCE [LARGE SCALE GENOMIC DNA]</scope>
</reference>
<comment type="caution">
    <text evidence="2">The sequence shown here is derived from an EMBL/GenBank/DDBJ whole genome shotgun (WGS) entry which is preliminary data.</text>
</comment>
<feature type="region of interest" description="Disordered" evidence="1">
    <location>
        <begin position="45"/>
        <end position="65"/>
    </location>
</feature>
<dbReference type="AlphaFoldDB" id="A0AAV4XNZ0"/>
<evidence type="ECO:0008006" key="4">
    <source>
        <dbReference type="Google" id="ProtNLM"/>
    </source>
</evidence>
<keyword evidence="3" id="KW-1185">Reference proteome</keyword>
<feature type="compositionally biased region" description="Basic residues" evidence="1">
    <location>
        <begin position="54"/>
        <end position="64"/>
    </location>
</feature>
<accession>A0AAV4XNZ0</accession>
<evidence type="ECO:0000256" key="1">
    <source>
        <dbReference type="SAM" id="MobiDB-lite"/>
    </source>
</evidence>
<sequence length="87" mass="10179">MKRKQQQISFSSCTLLIFHLSSCRRFYHSSSVRGRRARCHHLECRPPTPNGSRGRPRAHSRYKHSIPGSLPTPDWLSSEVVLVCYWR</sequence>
<proteinExistence type="predicted"/>
<dbReference type="Proteomes" id="UP001054945">
    <property type="component" value="Unassembled WGS sequence"/>
</dbReference>
<organism evidence="2 3">
    <name type="scientific">Caerostris extrusa</name>
    <name type="common">Bark spider</name>
    <name type="synonym">Caerostris bankana</name>
    <dbReference type="NCBI Taxonomy" id="172846"/>
    <lineage>
        <taxon>Eukaryota</taxon>
        <taxon>Metazoa</taxon>
        <taxon>Ecdysozoa</taxon>
        <taxon>Arthropoda</taxon>
        <taxon>Chelicerata</taxon>
        <taxon>Arachnida</taxon>
        <taxon>Araneae</taxon>
        <taxon>Araneomorphae</taxon>
        <taxon>Entelegynae</taxon>
        <taxon>Araneoidea</taxon>
        <taxon>Araneidae</taxon>
        <taxon>Caerostris</taxon>
    </lineage>
</organism>
<name>A0AAV4XNZ0_CAEEX</name>